<dbReference type="EMBL" id="HG994356">
    <property type="protein sequence ID" value="CAF2141260.1"/>
    <property type="molecule type" value="Genomic_DNA"/>
</dbReference>
<gene>
    <name evidence="2" type="ORF">DARMORV10_A02P24430.1</name>
</gene>
<reference evidence="2" key="1">
    <citation type="submission" date="2021-01" db="EMBL/GenBank/DDBJ databases">
        <authorList>
            <consortium name="Genoscope - CEA"/>
            <person name="William W."/>
        </authorList>
    </citation>
    <scope>NUCLEOTIDE SEQUENCE</scope>
</reference>
<keyword evidence="1" id="KW-0812">Transmembrane</keyword>
<accession>A0A816X1K9</accession>
<sequence>MSVDCVGFEFVFWISGSLVSRIGNVVLPSVVALLCFSWQCYLALLIADPRAISGSSSCIRFGSVFWVPPFVVVRCLWALYTTSAISGGGLCAVRFYKALS</sequence>
<protein>
    <submittedName>
        <fullName evidence="2">(rape) hypothetical protein</fullName>
    </submittedName>
</protein>
<keyword evidence="1" id="KW-1133">Transmembrane helix</keyword>
<feature type="transmembrane region" description="Helical" evidence="1">
    <location>
        <begin position="59"/>
        <end position="80"/>
    </location>
</feature>
<feature type="transmembrane region" description="Helical" evidence="1">
    <location>
        <begin position="25"/>
        <end position="47"/>
    </location>
</feature>
<evidence type="ECO:0000256" key="1">
    <source>
        <dbReference type="SAM" id="Phobius"/>
    </source>
</evidence>
<keyword evidence="1" id="KW-0472">Membrane</keyword>
<organism evidence="2">
    <name type="scientific">Brassica napus</name>
    <name type="common">Rape</name>
    <dbReference type="NCBI Taxonomy" id="3708"/>
    <lineage>
        <taxon>Eukaryota</taxon>
        <taxon>Viridiplantae</taxon>
        <taxon>Streptophyta</taxon>
        <taxon>Embryophyta</taxon>
        <taxon>Tracheophyta</taxon>
        <taxon>Spermatophyta</taxon>
        <taxon>Magnoliopsida</taxon>
        <taxon>eudicotyledons</taxon>
        <taxon>Gunneridae</taxon>
        <taxon>Pentapetalae</taxon>
        <taxon>rosids</taxon>
        <taxon>malvids</taxon>
        <taxon>Brassicales</taxon>
        <taxon>Brassicaceae</taxon>
        <taxon>Brassiceae</taxon>
        <taxon>Brassica</taxon>
    </lineage>
</organism>
<proteinExistence type="predicted"/>
<name>A0A816X1K9_BRANA</name>
<dbReference type="Proteomes" id="UP001295469">
    <property type="component" value="Chromosome A02"/>
</dbReference>
<evidence type="ECO:0000313" key="2">
    <source>
        <dbReference type="EMBL" id="CAF2141260.1"/>
    </source>
</evidence>
<dbReference type="AlphaFoldDB" id="A0A816X1K9"/>